<dbReference type="InterPro" id="IPR004807">
    <property type="entry name" value="UvrB"/>
</dbReference>
<dbReference type="GO" id="GO:0006289">
    <property type="term" value="P:nucleotide-excision repair"/>
    <property type="evidence" value="ECO:0007669"/>
    <property type="project" value="InterPro"/>
</dbReference>
<protein>
    <submittedName>
        <fullName evidence="2">Excinuclease ABC subunit B</fullName>
    </submittedName>
</protein>
<dbReference type="PANTHER" id="PTHR24029:SF0">
    <property type="entry name" value="UVRABC SYSTEM PROTEIN B"/>
    <property type="match status" value="1"/>
</dbReference>
<dbReference type="InterPro" id="IPR006935">
    <property type="entry name" value="Helicase/UvrB_N"/>
</dbReference>
<dbReference type="InterPro" id="IPR027417">
    <property type="entry name" value="P-loop_NTPase"/>
</dbReference>
<organism evidence="2 3">
    <name type="scientific">Eiseniibacteriota bacterium</name>
    <dbReference type="NCBI Taxonomy" id="2212470"/>
    <lineage>
        <taxon>Bacteria</taxon>
        <taxon>Candidatus Eiseniibacteriota</taxon>
    </lineage>
</organism>
<dbReference type="SUPFAM" id="SSF52540">
    <property type="entry name" value="P-loop containing nucleoside triphosphate hydrolases"/>
    <property type="match status" value="1"/>
</dbReference>
<dbReference type="GO" id="GO:0009380">
    <property type="term" value="C:excinuclease repair complex"/>
    <property type="evidence" value="ECO:0007669"/>
    <property type="project" value="InterPro"/>
</dbReference>
<feature type="domain" description="Helicase/UvrB N-terminal" evidence="1">
    <location>
        <begin position="10"/>
        <end position="80"/>
    </location>
</feature>
<evidence type="ECO:0000259" key="1">
    <source>
        <dbReference type="Pfam" id="PF04851"/>
    </source>
</evidence>
<feature type="non-terminal residue" evidence="2">
    <location>
        <position position="80"/>
    </location>
</feature>
<sequence length="80" mass="8847">MAFKLRSPFPPRGDQPEAIAQLVEGLRHGERHQTLLGVTGSGKTYTVANVIAAWGRPTLVISHNKTLAAQLYGEFRQFFP</sequence>
<dbReference type="GO" id="GO:0003677">
    <property type="term" value="F:DNA binding"/>
    <property type="evidence" value="ECO:0007669"/>
    <property type="project" value="InterPro"/>
</dbReference>
<dbReference type="GO" id="GO:0005524">
    <property type="term" value="F:ATP binding"/>
    <property type="evidence" value="ECO:0007669"/>
    <property type="project" value="InterPro"/>
</dbReference>
<dbReference type="PANTHER" id="PTHR24029">
    <property type="entry name" value="UVRABC SYSTEM PROTEIN B"/>
    <property type="match status" value="1"/>
</dbReference>
<proteinExistence type="predicted"/>
<accession>A0A538SB34</accession>
<dbReference type="GO" id="GO:0016887">
    <property type="term" value="F:ATP hydrolysis activity"/>
    <property type="evidence" value="ECO:0007669"/>
    <property type="project" value="InterPro"/>
</dbReference>
<dbReference type="EMBL" id="VBOT01000137">
    <property type="protein sequence ID" value="TMQ48567.1"/>
    <property type="molecule type" value="Genomic_DNA"/>
</dbReference>
<gene>
    <name evidence="2" type="ORF">E6K73_11760</name>
</gene>
<dbReference type="AlphaFoldDB" id="A0A538SB34"/>
<reference evidence="2 3" key="1">
    <citation type="journal article" date="2019" name="Nat. Microbiol.">
        <title>Mediterranean grassland soil C-N compound turnover is dependent on rainfall and depth, and is mediated by genomically divergent microorganisms.</title>
        <authorList>
            <person name="Diamond S."/>
            <person name="Andeer P.F."/>
            <person name="Li Z."/>
            <person name="Crits-Christoph A."/>
            <person name="Burstein D."/>
            <person name="Anantharaman K."/>
            <person name="Lane K.R."/>
            <person name="Thomas B.C."/>
            <person name="Pan C."/>
            <person name="Northen T.R."/>
            <person name="Banfield J.F."/>
        </authorList>
    </citation>
    <scope>NUCLEOTIDE SEQUENCE [LARGE SCALE GENOMIC DNA]</scope>
    <source>
        <strain evidence="2">WS_3</strain>
    </source>
</reference>
<name>A0A538SB34_UNCEI</name>
<evidence type="ECO:0000313" key="2">
    <source>
        <dbReference type="EMBL" id="TMQ48567.1"/>
    </source>
</evidence>
<comment type="caution">
    <text evidence="2">The sequence shown here is derived from an EMBL/GenBank/DDBJ whole genome shotgun (WGS) entry which is preliminary data.</text>
</comment>
<dbReference type="Proteomes" id="UP000320184">
    <property type="component" value="Unassembled WGS sequence"/>
</dbReference>
<evidence type="ECO:0000313" key="3">
    <source>
        <dbReference type="Proteomes" id="UP000320184"/>
    </source>
</evidence>
<dbReference type="Gene3D" id="3.40.50.300">
    <property type="entry name" value="P-loop containing nucleotide triphosphate hydrolases"/>
    <property type="match status" value="1"/>
</dbReference>
<dbReference type="Pfam" id="PF04851">
    <property type="entry name" value="ResIII"/>
    <property type="match status" value="1"/>
</dbReference>